<dbReference type="PROSITE" id="PS50878">
    <property type="entry name" value="RT_POL"/>
    <property type="match status" value="1"/>
</dbReference>
<dbReference type="Proteomes" id="UP000281553">
    <property type="component" value="Unassembled WGS sequence"/>
</dbReference>
<dbReference type="OrthoDB" id="6255742at2759"/>
<dbReference type="PANTHER" id="PTHR47027:SF20">
    <property type="entry name" value="REVERSE TRANSCRIPTASE-LIKE PROTEIN WITH RNA-DIRECTED DNA POLYMERASE DOMAIN"/>
    <property type="match status" value="1"/>
</dbReference>
<organism evidence="2 3">
    <name type="scientific">Dibothriocephalus latus</name>
    <name type="common">Fish tapeworm</name>
    <name type="synonym">Diphyllobothrium latum</name>
    <dbReference type="NCBI Taxonomy" id="60516"/>
    <lineage>
        <taxon>Eukaryota</taxon>
        <taxon>Metazoa</taxon>
        <taxon>Spiralia</taxon>
        <taxon>Lophotrochozoa</taxon>
        <taxon>Platyhelminthes</taxon>
        <taxon>Cestoda</taxon>
        <taxon>Eucestoda</taxon>
        <taxon>Diphyllobothriidea</taxon>
        <taxon>Diphyllobothriidae</taxon>
        <taxon>Dibothriocephalus</taxon>
    </lineage>
</organism>
<dbReference type="InterPro" id="IPR000477">
    <property type="entry name" value="RT_dom"/>
</dbReference>
<evidence type="ECO:0000259" key="1">
    <source>
        <dbReference type="PROSITE" id="PS50878"/>
    </source>
</evidence>
<protein>
    <recommendedName>
        <fullName evidence="1">Reverse transcriptase domain-containing protein</fullName>
    </recommendedName>
</protein>
<keyword evidence="3" id="KW-1185">Reference proteome</keyword>
<evidence type="ECO:0000313" key="2">
    <source>
        <dbReference type="EMBL" id="VDN45653.1"/>
    </source>
</evidence>
<feature type="domain" description="Reverse transcriptase" evidence="1">
    <location>
        <begin position="1"/>
        <end position="103"/>
    </location>
</feature>
<sequence>MTFDDVPPELIAMIKAYYRPTTALVLVHNNLSEPFVIRSGVRQGCALSPILFIYVIDWVLGKALQEGDDIELASGRRLTDLDYADDIALLASSFVDLQLWCHG</sequence>
<evidence type="ECO:0000313" key="3">
    <source>
        <dbReference type="Proteomes" id="UP000281553"/>
    </source>
</evidence>
<proteinExistence type="predicted"/>
<dbReference type="Pfam" id="PF00078">
    <property type="entry name" value="RVT_1"/>
    <property type="match status" value="1"/>
</dbReference>
<dbReference type="EMBL" id="UYRU01118133">
    <property type="protein sequence ID" value="VDN45653.1"/>
    <property type="molecule type" value="Genomic_DNA"/>
</dbReference>
<reference evidence="2 3" key="1">
    <citation type="submission" date="2018-11" db="EMBL/GenBank/DDBJ databases">
        <authorList>
            <consortium name="Pathogen Informatics"/>
        </authorList>
    </citation>
    <scope>NUCLEOTIDE SEQUENCE [LARGE SCALE GENOMIC DNA]</scope>
</reference>
<accession>A0A3P7P5M1</accession>
<name>A0A3P7P5M1_DIBLA</name>
<dbReference type="PANTHER" id="PTHR47027">
    <property type="entry name" value="REVERSE TRANSCRIPTASE DOMAIN-CONTAINING PROTEIN"/>
    <property type="match status" value="1"/>
</dbReference>
<dbReference type="AlphaFoldDB" id="A0A3P7P5M1"/>
<gene>
    <name evidence="2" type="ORF">DILT_LOCUS19668</name>
</gene>